<feature type="domain" description="N-acetyltransferase" evidence="3">
    <location>
        <begin position="4"/>
        <end position="144"/>
    </location>
</feature>
<evidence type="ECO:0000313" key="4">
    <source>
        <dbReference type="EMBL" id="MBB5353098.1"/>
    </source>
</evidence>
<evidence type="ECO:0000259" key="3">
    <source>
        <dbReference type="PROSITE" id="PS51186"/>
    </source>
</evidence>
<evidence type="ECO:0000256" key="2">
    <source>
        <dbReference type="ARBA" id="ARBA00023315"/>
    </source>
</evidence>
<dbReference type="PROSITE" id="PS51186">
    <property type="entry name" value="GNAT"/>
    <property type="match status" value="1"/>
</dbReference>
<dbReference type="Pfam" id="PF00583">
    <property type="entry name" value="Acetyltransf_1"/>
    <property type="match status" value="1"/>
</dbReference>
<dbReference type="InterPro" id="IPR016181">
    <property type="entry name" value="Acyl_CoA_acyltransferase"/>
</dbReference>
<dbReference type="AlphaFoldDB" id="A0A840VEN6"/>
<sequence>MAEVQVREANAGDAEVLVSLLGQMGYPNASAQVAQRLDQYASTGGRVWVACAGGEVIGFLSFHTQACFHATETLGRITAMCVDGSRRRSGAGRELIRMMEKYAREVGCLRVEVTSGEHRSHEAHRFYEGNGYVRKSVRFVKSLE</sequence>
<keyword evidence="1 4" id="KW-0808">Transferase</keyword>
<dbReference type="InterPro" id="IPR050832">
    <property type="entry name" value="Bact_Acetyltransf"/>
</dbReference>
<name>A0A840VEN6_9BACT</name>
<gene>
    <name evidence="4" type="ORF">HNR46_003351</name>
</gene>
<dbReference type="CDD" id="cd04301">
    <property type="entry name" value="NAT_SF"/>
    <property type="match status" value="1"/>
</dbReference>
<dbReference type="GO" id="GO:0016747">
    <property type="term" value="F:acyltransferase activity, transferring groups other than amino-acyl groups"/>
    <property type="evidence" value="ECO:0007669"/>
    <property type="project" value="InterPro"/>
</dbReference>
<dbReference type="PANTHER" id="PTHR43877">
    <property type="entry name" value="AMINOALKYLPHOSPHONATE N-ACETYLTRANSFERASE-RELATED-RELATED"/>
    <property type="match status" value="1"/>
</dbReference>
<dbReference type="PANTHER" id="PTHR43877:SF2">
    <property type="entry name" value="AMINOALKYLPHOSPHONATE N-ACETYLTRANSFERASE-RELATED"/>
    <property type="match status" value="1"/>
</dbReference>
<proteinExistence type="predicted"/>
<dbReference type="InterPro" id="IPR000182">
    <property type="entry name" value="GNAT_dom"/>
</dbReference>
<dbReference type="RefSeq" id="WP_184020671.1">
    <property type="nucleotide sequence ID" value="NZ_JACHFD010000020.1"/>
</dbReference>
<dbReference type="Gene3D" id="3.40.630.30">
    <property type="match status" value="1"/>
</dbReference>
<dbReference type="EMBL" id="JACHFD010000020">
    <property type="protein sequence ID" value="MBB5353098.1"/>
    <property type="molecule type" value="Genomic_DNA"/>
</dbReference>
<dbReference type="Proteomes" id="UP000557717">
    <property type="component" value="Unassembled WGS sequence"/>
</dbReference>
<comment type="caution">
    <text evidence="4">The sequence shown here is derived from an EMBL/GenBank/DDBJ whole genome shotgun (WGS) entry which is preliminary data.</text>
</comment>
<protein>
    <submittedName>
        <fullName evidence="4">GNAT superfamily N-acetyltransferase</fullName>
    </submittedName>
</protein>
<dbReference type="SUPFAM" id="SSF55729">
    <property type="entry name" value="Acyl-CoA N-acyltransferases (Nat)"/>
    <property type="match status" value="1"/>
</dbReference>
<reference evidence="4 5" key="1">
    <citation type="submission" date="2020-08" db="EMBL/GenBank/DDBJ databases">
        <title>Genomic Encyclopedia of Type Strains, Phase IV (KMG-IV): sequencing the most valuable type-strain genomes for metagenomic binning, comparative biology and taxonomic classification.</title>
        <authorList>
            <person name="Goeker M."/>
        </authorList>
    </citation>
    <scope>NUCLEOTIDE SEQUENCE [LARGE SCALE GENOMIC DNA]</scope>
    <source>
        <strain evidence="4 5">YC6886</strain>
    </source>
</reference>
<organism evidence="4 5">
    <name type="scientific">Haloferula luteola</name>
    <dbReference type="NCBI Taxonomy" id="595692"/>
    <lineage>
        <taxon>Bacteria</taxon>
        <taxon>Pseudomonadati</taxon>
        <taxon>Verrucomicrobiota</taxon>
        <taxon>Verrucomicrobiia</taxon>
        <taxon>Verrucomicrobiales</taxon>
        <taxon>Verrucomicrobiaceae</taxon>
        <taxon>Haloferula</taxon>
    </lineage>
</organism>
<accession>A0A840VEN6</accession>
<evidence type="ECO:0000313" key="5">
    <source>
        <dbReference type="Proteomes" id="UP000557717"/>
    </source>
</evidence>
<keyword evidence="2" id="KW-0012">Acyltransferase</keyword>
<evidence type="ECO:0000256" key="1">
    <source>
        <dbReference type="ARBA" id="ARBA00022679"/>
    </source>
</evidence>
<keyword evidence="5" id="KW-1185">Reference proteome</keyword>